<dbReference type="EMBL" id="JAMXQS010000009">
    <property type="protein sequence ID" value="MCO6051807.1"/>
    <property type="molecule type" value="Genomic_DNA"/>
</dbReference>
<protein>
    <submittedName>
        <fullName evidence="2">Uncharacterized protein</fullName>
    </submittedName>
</protein>
<proteinExistence type="predicted"/>
<keyword evidence="1" id="KW-1133">Transmembrane helix</keyword>
<evidence type="ECO:0000256" key="1">
    <source>
        <dbReference type="SAM" id="Phobius"/>
    </source>
</evidence>
<feature type="transmembrane region" description="Helical" evidence="1">
    <location>
        <begin position="27"/>
        <end position="48"/>
    </location>
</feature>
<evidence type="ECO:0000313" key="2">
    <source>
        <dbReference type="EMBL" id="MCO6051807.1"/>
    </source>
</evidence>
<gene>
    <name evidence="2" type="ORF">NGM99_18640</name>
</gene>
<evidence type="ECO:0000313" key="3">
    <source>
        <dbReference type="Proteomes" id="UP001205906"/>
    </source>
</evidence>
<comment type="caution">
    <text evidence="2">The sequence shown here is derived from an EMBL/GenBank/DDBJ whole genome shotgun (WGS) entry which is preliminary data.</text>
</comment>
<feature type="transmembrane region" description="Helical" evidence="1">
    <location>
        <begin position="54"/>
        <end position="79"/>
    </location>
</feature>
<keyword evidence="3" id="KW-1185">Reference proteome</keyword>
<keyword evidence="1" id="KW-0472">Membrane</keyword>
<dbReference type="RefSeq" id="WP_252821749.1">
    <property type="nucleotide sequence ID" value="NZ_JAMXQS010000009.1"/>
</dbReference>
<accession>A0ABT1CAG2</accession>
<name>A0ABT1CAG2_9HYPH</name>
<reference evidence="2 3" key="1">
    <citation type="submission" date="2022-06" db="EMBL/GenBank/DDBJ databases">
        <title>Mesorhizobium sp. strain RP14 Genome sequencing and assembly.</title>
        <authorList>
            <person name="Kim I."/>
        </authorList>
    </citation>
    <scope>NUCLEOTIDE SEQUENCE [LARGE SCALE GENOMIC DNA]</scope>
    <source>
        <strain evidence="3">RP14(2022)</strain>
    </source>
</reference>
<dbReference type="Proteomes" id="UP001205906">
    <property type="component" value="Unassembled WGS sequence"/>
</dbReference>
<sequence>MSVNLARDAVPHALETRIDRMHRRDRIGAMAFVVVLWFVVLFVLWSIWPDITNGAIRTILCICGAGLLVLNTAAILAMLRHYESDKHFIYSLDLMHLDEMRRQKRV</sequence>
<keyword evidence="1" id="KW-0812">Transmembrane</keyword>
<organism evidence="2 3">
    <name type="scientific">Mesorhizobium liriopis</name>
    <dbReference type="NCBI Taxonomy" id="2953882"/>
    <lineage>
        <taxon>Bacteria</taxon>
        <taxon>Pseudomonadati</taxon>
        <taxon>Pseudomonadota</taxon>
        <taxon>Alphaproteobacteria</taxon>
        <taxon>Hyphomicrobiales</taxon>
        <taxon>Phyllobacteriaceae</taxon>
        <taxon>Mesorhizobium</taxon>
    </lineage>
</organism>